<evidence type="ECO:0000313" key="5">
    <source>
        <dbReference type="Proteomes" id="UP001630127"/>
    </source>
</evidence>
<dbReference type="EMBL" id="JBJUIK010000011">
    <property type="protein sequence ID" value="KAL3514278.1"/>
    <property type="molecule type" value="Genomic_DNA"/>
</dbReference>
<keyword evidence="5" id="KW-1185">Reference proteome</keyword>
<dbReference type="AlphaFoldDB" id="A0ABD2Z958"/>
<proteinExistence type="predicted"/>
<dbReference type="InterPro" id="IPR009069">
    <property type="entry name" value="Cys_alpha_HP_mot_SF"/>
</dbReference>
<dbReference type="InterPro" id="IPR010625">
    <property type="entry name" value="CHCH"/>
</dbReference>
<dbReference type="Pfam" id="PF06747">
    <property type="entry name" value="CHCH"/>
    <property type="match status" value="1"/>
</dbReference>
<reference evidence="4 5" key="1">
    <citation type="submission" date="2024-11" db="EMBL/GenBank/DDBJ databases">
        <title>A near-complete genome assembly of Cinchona calisaya.</title>
        <authorList>
            <person name="Lian D.C."/>
            <person name="Zhao X.W."/>
            <person name="Wei L."/>
        </authorList>
    </citation>
    <scope>NUCLEOTIDE SEQUENCE [LARGE SCALE GENOMIC DNA]</scope>
    <source>
        <tissue evidence="4">Nenye</tissue>
    </source>
</reference>
<comment type="caution">
    <text evidence="4">The sequence shown here is derived from an EMBL/GenBank/DDBJ whole genome shotgun (WGS) entry which is preliminary data.</text>
</comment>
<protein>
    <recommendedName>
        <fullName evidence="3">CHCH domain-containing protein</fullName>
    </recommendedName>
</protein>
<dbReference type="PANTHER" id="PTHR13523">
    <property type="entry name" value="COILED-COIL-HELIX-COILED-COIL-HELIX DOMAIN CONTAINING 2/NUR77"/>
    <property type="match status" value="1"/>
</dbReference>
<keyword evidence="1" id="KW-1015">Disulfide bond</keyword>
<dbReference type="SUPFAM" id="SSF47072">
    <property type="entry name" value="Cysteine alpha-hairpin motif"/>
    <property type="match status" value="1"/>
</dbReference>
<feature type="compositionally biased region" description="Polar residues" evidence="2">
    <location>
        <begin position="35"/>
        <end position="44"/>
    </location>
</feature>
<organism evidence="4 5">
    <name type="scientific">Cinchona calisaya</name>
    <dbReference type="NCBI Taxonomy" id="153742"/>
    <lineage>
        <taxon>Eukaryota</taxon>
        <taxon>Viridiplantae</taxon>
        <taxon>Streptophyta</taxon>
        <taxon>Embryophyta</taxon>
        <taxon>Tracheophyta</taxon>
        <taxon>Spermatophyta</taxon>
        <taxon>Magnoliopsida</taxon>
        <taxon>eudicotyledons</taxon>
        <taxon>Gunneridae</taxon>
        <taxon>Pentapetalae</taxon>
        <taxon>asterids</taxon>
        <taxon>lamiids</taxon>
        <taxon>Gentianales</taxon>
        <taxon>Rubiaceae</taxon>
        <taxon>Cinchonoideae</taxon>
        <taxon>Cinchoneae</taxon>
        <taxon>Cinchona</taxon>
    </lineage>
</organism>
<name>A0ABD2Z958_9GENT</name>
<evidence type="ECO:0000313" key="4">
    <source>
        <dbReference type="EMBL" id="KAL3514278.1"/>
    </source>
</evidence>
<feature type="domain" description="CHCH" evidence="3">
    <location>
        <begin position="111"/>
        <end position="145"/>
    </location>
</feature>
<sequence>MGRRRSGGRSSGGRSSSFRPAASRKAPAPAPGRTSLCSGTSPRQAGSLMGGIGSAIADGLSFGAGISMAHRAVDAIFGPRTIKHETVATTAPAADSATMATNSSLGGSDACGVHMKAFQDCLNTSGSDISKCPFYMDMLSECRKNSDAGLAA</sequence>
<evidence type="ECO:0000259" key="3">
    <source>
        <dbReference type="Pfam" id="PF06747"/>
    </source>
</evidence>
<evidence type="ECO:0000256" key="1">
    <source>
        <dbReference type="ARBA" id="ARBA00023157"/>
    </source>
</evidence>
<gene>
    <name evidence="4" type="ORF">ACH5RR_026995</name>
</gene>
<feature type="region of interest" description="Disordered" evidence="2">
    <location>
        <begin position="1"/>
        <end position="45"/>
    </location>
</feature>
<evidence type="ECO:0000256" key="2">
    <source>
        <dbReference type="SAM" id="MobiDB-lite"/>
    </source>
</evidence>
<feature type="compositionally biased region" description="Low complexity" evidence="2">
    <location>
        <begin position="12"/>
        <end position="33"/>
    </location>
</feature>
<accession>A0ABD2Z958</accession>
<dbReference type="Proteomes" id="UP001630127">
    <property type="component" value="Unassembled WGS sequence"/>
</dbReference>
<dbReference type="PANTHER" id="PTHR13523:SF2">
    <property type="entry name" value="COILED-COIL-HELIX-COILED-COIL-HELIX DOMAIN CONTAINING 2, ISOFORM A-RELATED"/>
    <property type="match status" value="1"/>
</dbReference>
<dbReference type="InterPro" id="IPR055304">
    <property type="entry name" value="CHCHD2/10-like"/>
</dbReference>